<proteinExistence type="predicted"/>
<dbReference type="RefSeq" id="WP_264728288.1">
    <property type="nucleotide sequence ID" value="NZ_JAPDMX010000031.1"/>
</dbReference>
<keyword evidence="5 6" id="KW-0472">Membrane</keyword>
<gene>
    <name evidence="7" type="ORF">OHT75_15580</name>
</gene>
<dbReference type="InterPro" id="IPR005171">
    <property type="entry name" value="Cyt_c_oxidase_su4_prok"/>
</dbReference>
<evidence type="ECO:0000256" key="2">
    <source>
        <dbReference type="ARBA" id="ARBA00022475"/>
    </source>
</evidence>
<dbReference type="EMBL" id="JAPDMX010000031">
    <property type="protein sequence ID" value="MCW3173898.1"/>
    <property type="molecule type" value="Genomic_DNA"/>
</dbReference>
<evidence type="ECO:0000256" key="1">
    <source>
        <dbReference type="ARBA" id="ARBA00004651"/>
    </source>
</evidence>
<keyword evidence="8" id="KW-1185">Reference proteome</keyword>
<name>A0ABT3ICW1_9GAMM</name>
<evidence type="ECO:0000313" key="7">
    <source>
        <dbReference type="EMBL" id="MCW3173898.1"/>
    </source>
</evidence>
<evidence type="ECO:0000256" key="4">
    <source>
        <dbReference type="ARBA" id="ARBA00022989"/>
    </source>
</evidence>
<feature type="transmembrane region" description="Helical" evidence="6">
    <location>
        <begin position="12"/>
        <end position="32"/>
    </location>
</feature>
<evidence type="ECO:0000256" key="5">
    <source>
        <dbReference type="ARBA" id="ARBA00023136"/>
    </source>
</evidence>
<dbReference type="Proteomes" id="UP001163714">
    <property type="component" value="Unassembled WGS sequence"/>
</dbReference>
<reference evidence="7" key="1">
    <citation type="submission" date="2022-10" db="EMBL/GenBank/DDBJ databases">
        <title>Shewanella flava sp. nov, isolated from the estuary of the Fenhe River into the Yellow River.</title>
        <authorList>
            <person name="Li Y."/>
        </authorList>
    </citation>
    <scope>NUCLEOTIDE SEQUENCE</scope>
    <source>
        <strain evidence="7">FYR11-62</strain>
    </source>
</reference>
<organism evidence="7 8">
    <name type="scientific">Shewanella subflava</name>
    <dbReference type="NCBI Taxonomy" id="2986476"/>
    <lineage>
        <taxon>Bacteria</taxon>
        <taxon>Pseudomonadati</taxon>
        <taxon>Pseudomonadota</taxon>
        <taxon>Gammaproteobacteria</taxon>
        <taxon>Alteromonadales</taxon>
        <taxon>Shewanellaceae</taxon>
        <taxon>Shewanella</taxon>
    </lineage>
</organism>
<accession>A0ABT3ICW1</accession>
<keyword evidence="3 6" id="KW-0812">Transmembrane</keyword>
<keyword evidence="2" id="KW-1003">Cell membrane</keyword>
<protein>
    <submittedName>
        <fullName evidence="7">Cytochrome C oxidase subunit IV family protein</fullName>
    </submittedName>
</protein>
<comment type="caution">
    <text evidence="7">The sequence shown here is derived from an EMBL/GenBank/DDBJ whole genome shotgun (WGS) entry which is preliminary data.</text>
</comment>
<sequence>MNAYVSNTKSIHVAAIILVGLTCFTTFISYYPAALLSSNALSLESIRPSVRLIGILIIVLMTIVKGVQIVDTFMEMRHAPKHWRWLALSYPIIIPLLLTLILYL</sequence>
<keyword evidence="4 6" id="KW-1133">Transmembrane helix</keyword>
<evidence type="ECO:0000256" key="3">
    <source>
        <dbReference type="ARBA" id="ARBA00022692"/>
    </source>
</evidence>
<evidence type="ECO:0000256" key="6">
    <source>
        <dbReference type="SAM" id="Phobius"/>
    </source>
</evidence>
<comment type="subcellular location">
    <subcellularLocation>
        <location evidence="1">Cell membrane</location>
        <topology evidence="1">Multi-pass membrane protein</topology>
    </subcellularLocation>
</comment>
<evidence type="ECO:0000313" key="8">
    <source>
        <dbReference type="Proteomes" id="UP001163714"/>
    </source>
</evidence>
<feature type="transmembrane region" description="Helical" evidence="6">
    <location>
        <begin position="52"/>
        <end position="73"/>
    </location>
</feature>
<dbReference type="Pfam" id="PF03626">
    <property type="entry name" value="COX4_pro"/>
    <property type="match status" value="1"/>
</dbReference>
<feature type="transmembrane region" description="Helical" evidence="6">
    <location>
        <begin position="85"/>
        <end position="103"/>
    </location>
</feature>